<dbReference type="Gene3D" id="3.90.1340.10">
    <property type="entry name" value="Phage tail collar domain"/>
    <property type="match status" value="1"/>
</dbReference>
<keyword evidence="4" id="KW-1185">Reference proteome</keyword>
<protein>
    <recommendedName>
        <fullName evidence="2">Phage tail collar domain-containing protein</fullName>
    </recommendedName>
</protein>
<evidence type="ECO:0000313" key="3">
    <source>
        <dbReference type="EMBL" id="MQY44648.1"/>
    </source>
</evidence>
<dbReference type="RefSeq" id="WP_153352204.1">
    <property type="nucleotide sequence ID" value="NZ_JAYKOO010000003.1"/>
</dbReference>
<evidence type="ECO:0000259" key="2">
    <source>
        <dbReference type="Pfam" id="PF07484"/>
    </source>
</evidence>
<keyword evidence="1" id="KW-0812">Transmembrane</keyword>
<organism evidence="3 4">
    <name type="scientific">Endobacterium cereale</name>
    <dbReference type="NCBI Taxonomy" id="2663029"/>
    <lineage>
        <taxon>Bacteria</taxon>
        <taxon>Pseudomonadati</taxon>
        <taxon>Pseudomonadota</taxon>
        <taxon>Alphaproteobacteria</taxon>
        <taxon>Hyphomicrobiales</taxon>
        <taxon>Rhizobiaceae</taxon>
        <taxon>Endobacterium</taxon>
    </lineage>
</organism>
<dbReference type="EMBL" id="WIXI01000022">
    <property type="protein sequence ID" value="MQY44648.1"/>
    <property type="molecule type" value="Genomic_DNA"/>
</dbReference>
<keyword evidence="1" id="KW-1133">Transmembrane helix</keyword>
<feature type="transmembrane region" description="Helical" evidence="1">
    <location>
        <begin position="36"/>
        <end position="57"/>
    </location>
</feature>
<feature type="domain" description="Phage tail collar" evidence="2">
    <location>
        <begin position="72"/>
        <end position="127"/>
    </location>
</feature>
<comment type="caution">
    <text evidence="3">The sequence shown here is derived from an EMBL/GenBank/DDBJ whole genome shotgun (WGS) entry which is preliminary data.</text>
</comment>
<dbReference type="InterPro" id="IPR037053">
    <property type="entry name" value="Phage_tail_collar_dom_sf"/>
</dbReference>
<reference evidence="3 4" key="1">
    <citation type="submission" date="2019-11" db="EMBL/GenBank/DDBJ databases">
        <title>Genome analysis of Rhizobacterium cereale a novel genus and species isolated from maize roots in North Spain.</title>
        <authorList>
            <person name="Menendez E."/>
            <person name="Flores-Felix J.D."/>
            <person name="Ramirez-Bahena M.-H."/>
            <person name="Igual J.M."/>
            <person name="Garcia-Fraile P."/>
            <person name="Peix A."/>
            <person name="Velazquez E."/>
        </authorList>
    </citation>
    <scope>NUCLEOTIDE SEQUENCE [LARGE SCALE GENOMIC DNA]</scope>
    <source>
        <strain evidence="3 4">RZME27</strain>
    </source>
</reference>
<gene>
    <name evidence="3" type="ORF">GAO09_00990</name>
</gene>
<evidence type="ECO:0000256" key="1">
    <source>
        <dbReference type="SAM" id="Phobius"/>
    </source>
</evidence>
<dbReference type="AlphaFoldDB" id="A0A6A8A4D1"/>
<dbReference type="InterPro" id="IPR011083">
    <property type="entry name" value="Phage_tail_collar_dom"/>
</dbReference>
<dbReference type="Proteomes" id="UP000435138">
    <property type="component" value="Unassembled WGS sequence"/>
</dbReference>
<evidence type="ECO:0000313" key="4">
    <source>
        <dbReference type="Proteomes" id="UP000435138"/>
    </source>
</evidence>
<keyword evidence="1" id="KW-0472">Membrane</keyword>
<name>A0A6A8A4D1_9HYPH</name>
<proteinExistence type="predicted"/>
<dbReference type="Pfam" id="PF07484">
    <property type="entry name" value="Collar"/>
    <property type="match status" value="1"/>
</dbReference>
<accession>A0A6A8A4D1</accession>
<sequence>MYIPLALTEAGHIARCYGGIRGEDMRFSTLTTHRSLAGLNALAITVSVLGAGAAVVASPRQAMACGPESYIGSVCTFASSYCPRDFLPANGAILAVNTNTALFALLGTTYGGNGSTTFGLPNLQSRSVVGSGQGPGLDPVALGQVFGQSAVTLVPQNLPPHTHPATFTGTGGGASQTVTIPAKTGDLAVNASFAGKMANGAGTITSGAFLGNGGSGGGGANIYVPSTSTADAVPLGGVSTNLTGTPGHPEITFSVNSGITGGTVAVGPNTGGPVPLVTQSPGLGLTQCILVNGLFPPRP</sequence>
<dbReference type="SUPFAM" id="SSF88874">
    <property type="entry name" value="Receptor-binding domain of short tail fibre protein gp12"/>
    <property type="match status" value="1"/>
</dbReference>